<reference evidence="2" key="1">
    <citation type="journal article" date="2019" name="Int. J. Syst. Evol. Microbiol.">
        <title>The Global Catalogue of Microorganisms (GCM) 10K type strain sequencing project: providing services to taxonomists for standard genome sequencing and annotation.</title>
        <authorList>
            <consortium name="The Broad Institute Genomics Platform"/>
            <consortium name="The Broad Institute Genome Sequencing Center for Infectious Disease"/>
            <person name="Wu L."/>
            <person name="Ma J."/>
        </authorList>
    </citation>
    <scope>NUCLEOTIDE SEQUENCE [LARGE SCALE GENOMIC DNA]</scope>
    <source>
        <strain evidence="2">CCUG 62215</strain>
    </source>
</reference>
<dbReference type="InterPro" id="IPR014541">
    <property type="entry name" value="Amdntrnsf_FN0238"/>
</dbReference>
<proteinExistence type="predicted"/>
<comment type="caution">
    <text evidence="1">The sequence shown here is derived from an EMBL/GenBank/DDBJ whole genome shotgun (WGS) entry which is preliminary data.</text>
</comment>
<dbReference type="RefSeq" id="WP_386131616.1">
    <property type="nucleotide sequence ID" value="NZ_JBHTJL010000016.1"/>
</dbReference>
<keyword evidence="1" id="KW-0378">Hydrolase</keyword>
<dbReference type="Pfam" id="PF19420">
    <property type="entry name" value="DDAH_eukar"/>
    <property type="match status" value="1"/>
</dbReference>
<evidence type="ECO:0000313" key="1">
    <source>
        <dbReference type="EMBL" id="MFD1063916.1"/>
    </source>
</evidence>
<dbReference type="GO" id="GO:0016787">
    <property type="term" value="F:hydrolase activity"/>
    <property type="evidence" value="ECO:0007669"/>
    <property type="project" value="UniProtKB-KW"/>
</dbReference>
<keyword evidence="2" id="KW-1185">Reference proteome</keyword>
<accession>A0ABW3N8V4</accession>
<dbReference type="PANTHER" id="PTHR43224:SF1">
    <property type="entry name" value="AMIDINOTRANSFERASE"/>
    <property type="match status" value="1"/>
</dbReference>
<dbReference type="PIRSF" id="PIRSF028188">
    <property type="entry name" value="Amdntrnsf_FN0238"/>
    <property type="match status" value="1"/>
</dbReference>
<gene>
    <name evidence="1" type="primary">ctlX</name>
    <name evidence="1" type="ORF">ACFQ1Q_11725</name>
</gene>
<dbReference type="EMBL" id="JBHTJL010000016">
    <property type="protein sequence ID" value="MFD1063916.1"/>
    <property type="molecule type" value="Genomic_DNA"/>
</dbReference>
<evidence type="ECO:0000313" key="2">
    <source>
        <dbReference type="Proteomes" id="UP001597013"/>
    </source>
</evidence>
<organism evidence="1 2">
    <name type="scientific">Winogradskyella litorisediminis</name>
    <dbReference type="NCBI Taxonomy" id="1156618"/>
    <lineage>
        <taxon>Bacteria</taxon>
        <taxon>Pseudomonadati</taxon>
        <taxon>Bacteroidota</taxon>
        <taxon>Flavobacteriia</taxon>
        <taxon>Flavobacteriales</taxon>
        <taxon>Flavobacteriaceae</taxon>
        <taxon>Winogradskyella</taxon>
    </lineage>
</organism>
<name>A0ABW3N8V4_9FLAO</name>
<dbReference type="NCBIfam" id="NF046062">
    <property type="entry name" value="citrull_CtlX"/>
    <property type="match status" value="1"/>
</dbReference>
<protein>
    <submittedName>
        <fullName evidence="1">Citrulline utilization hydrolase CtlX</fullName>
    </submittedName>
</protein>
<dbReference type="PANTHER" id="PTHR43224">
    <property type="entry name" value="AMIDINOTRANSFERASE"/>
    <property type="match status" value="1"/>
</dbReference>
<dbReference type="Gene3D" id="3.75.10.10">
    <property type="entry name" value="L-arginine/glycine Amidinotransferase, Chain A"/>
    <property type="match status" value="1"/>
</dbReference>
<dbReference type="Proteomes" id="UP001597013">
    <property type="component" value="Unassembled WGS sequence"/>
</dbReference>
<sequence>MQQTTDTILMIRPVNFRMNEQTAVNNFFQEDLDLKNVEINKKAQQEFDAFVEKLRAVGITVIVENDDELMDTPDSVFPNNWVSFHSNGNVAIYPMFAENRRKERRDEVFIRLEKEGFKIENIFDYTSAEDEGIFLEGTGSLLLDRVNDKAYCALSPRADEDLFIEFCEDFEYTPVIFTANQTVDGERLPIYHTNVMMCLAENFAVICLDTIDDKKERKQVVKSLKQDGKEIISITEAQMHQFAGNMLQLRGKDNQLYLVMSEAAHKSLNPQQIAAIEKHCPILSSSLETIETCGGGSARCMMAEVFLPKN</sequence>
<dbReference type="SUPFAM" id="SSF55909">
    <property type="entry name" value="Pentein"/>
    <property type="match status" value="1"/>
</dbReference>